<name>K3YDL1_SETIT</name>
<dbReference type="EnsemblPlants" id="KQK96910">
    <property type="protein sequence ID" value="KQK96910"/>
    <property type="gene ID" value="SETIT_012316mg"/>
</dbReference>
<dbReference type="Proteomes" id="UP000004995">
    <property type="component" value="Unassembled WGS sequence"/>
</dbReference>
<sequence>MGAVHFWFCGATGPCAVQLKLKCIGRGPDSRRVLLMLVMNMLVDFIAARQWEGMLRRLMVSCLQQQHRFISLSNCLRDLCLRQEHLLTGISRANMIASPEESHYFR</sequence>
<accession>K3YDL1</accession>
<dbReference type="AlphaFoldDB" id="K3YDL1"/>
<reference evidence="2" key="1">
    <citation type="journal article" date="2012" name="Nat. Biotechnol.">
        <title>Reference genome sequence of the model plant Setaria.</title>
        <authorList>
            <person name="Bennetzen J.L."/>
            <person name="Schmutz J."/>
            <person name="Wang H."/>
            <person name="Percifield R."/>
            <person name="Hawkins J."/>
            <person name="Pontaroli A.C."/>
            <person name="Estep M."/>
            <person name="Feng L."/>
            <person name="Vaughn J.N."/>
            <person name="Grimwood J."/>
            <person name="Jenkins J."/>
            <person name="Barry K."/>
            <person name="Lindquist E."/>
            <person name="Hellsten U."/>
            <person name="Deshpande S."/>
            <person name="Wang X."/>
            <person name="Wu X."/>
            <person name="Mitros T."/>
            <person name="Triplett J."/>
            <person name="Yang X."/>
            <person name="Ye C.Y."/>
            <person name="Mauro-Herrera M."/>
            <person name="Wang L."/>
            <person name="Li P."/>
            <person name="Sharma M."/>
            <person name="Sharma R."/>
            <person name="Ronald P.C."/>
            <person name="Panaud O."/>
            <person name="Kellogg E.A."/>
            <person name="Brutnell T.P."/>
            <person name="Doust A.N."/>
            <person name="Tuskan G.A."/>
            <person name="Rokhsar D."/>
            <person name="Devos K.M."/>
        </authorList>
    </citation>
    <scope>NUCLEOTIDE SEQUENCE [LARGE SCALE GENOMIC DNA]</scope>
    <source>
        <strain evidence="2">cv. Yugu1</strain>
    </source>
</reference>
<protein>
    <submittedName>
        <fullName evidence="1">Uncharacterized protein</fullName>
    </submittedName>
</protein>
<reference evidence="1" key="2">
    <citation type="submission" date="2018-08" db="UniProtKB">
        <authorList>
            <consortium name="EnsemblPlants"/>
        </authorList>
    </citation>
    <scope>IDENTIFICATION</scope>
    <source>
        <strain evidence="1">Yugu1</strain>
    </source>
</reference>
<organism evidence="1 2">
    <name type="scientific">Setaria italica</name>
    <name type="common">Foxtail millet</name>
    <name type="synonym">Panicum italicum</name>
    <dbReference type="NCBI Taxonomy" id="4555"/>
    <lineage>
        <taxon>Eukaryota</taxon>
        <taxon>Viridiplantae</taxon>
        <taxon>Streptophyta</taxon>
        <taxon>Embryophyta</taxon>
        <taxon>Tracheophyta</taxon>
        <taxon>Spermatophyta</taxon>
        <taxon>Magnoliopsida</taxon>
        <taxon>Liliopsida</taxon>
        <taxon>Poales</taxon>
        <taxon>Poaceae</taxon>
        <taxon>PACMAD clade</taxon>
        <taxon>Panicoideae</taxon>
        <taxon>Panicodae</taxon>
        <taxon>Paniceae</taxon>
        <taxon>Cenchrinae</taxon>
        <taxon>Setaria</taxon>
    </lineage>
</organism>
<evidence type="ECO:0000313" key="2">
    <source>
        <dbReference type="Proteomes" id="UP000004995"/>
    </source>
</evidence>
<keyword evidence="2" id="KW-1185">Reference proteome</keyword>
<dbReference type="EMBL" id="AGNK02004308">
    <property type="status" value="NOT_ANNOTATED_CDS"/>
    <property type="molecule type" value="Genomic_DNA"/>
</dbReference>
<proteinExistence type="predicted"/>
<dbReference type="HOGENOM" id="CLU_2227879_0_0_1"/>
<dbReference type="Gramene" id="KQK96910">
    <property type="protein sequence ID" value="KQK96910"/>
    <property type="gene ID" value="SETIT_012316mg"/>
</dbReference>
<evidence type="ECO:0000313" key="1">
    <source>
        <dbReference type="EnsemblPlants" id="KQK96910"/>
    </source>
</evidence>
<dbReference type="InParanoid" id="K3YDL1"/>